<dbReference type="Proteomes" id="UP000003922">
    <property type="component" value="Unassembled WGS sequence"/>
</dbReference>
<sequence length="214" mass="24576">MTQIKSSYQYQVGGSLNGDAPSYVTRKADLEFYKALKGGNFCYVLNSRQMGKSSLRVRTMQKLQAEGIVCVFIDLTGIGTQDATPEKWYAGIFYTLVSGCQLTSKIQWRTWWREHLELLTPIQRLSLFIEEILLVEIKQKIVIFVDEIDRVLSQKFSLDDFFGLIRYCHDQRDTYADYQRLTFALLGVATPSDLIQDKTQTPFNIGQAIQLQGF</sequence>
<dbReference type="KEGG" id="cwa:CwatDRAFT_6212"/>
<dbReference type="EMBL" id="AADV02000001">
    <property type="protein sequence ID" value="EAM53075.1"/>
    <property type="molecule type" value="Genomic_DNA"/>
</dbReference>
<organism evidence="1 2">
    <name type="scientific">Crocosphaera watsonii WH 8501</name>
    <dbReference type="NCBI Taxonomy" id="165597"/>
    <lineage>
        <taxon>Bacteria</taxon>
        <taxon>Bacillati</taxon>
        <taxon>Cyanobacteriota</taxon>
        <taxon>Cyanophyceae</taxon>
        <taxon>Oscillatoriophycideae</taxon>
        <taxon>Chroococcales</taxon>
        <taxon>Aphanothecaceae</taxon>
        <taxon>Crocosphaera</taxon>
    </lineage>
</organism>
<comment type="caution">
    <text evidence="1">The sequence shown here is derived from an EMBL/GenBank/DDBJ whole genome shotgun (WGS) entry which is preliminary data.</text>
</comment>
<dbReference type="InterPro" id="IPR027417">
    <property type="entry name" value="P-loop_NTPase"/>
</dbReference>
<keyword evidence="2" id="KW-1185">Reference proteome</keyword>
<dbReference type="Gene3D" id="3.40.50.300">
    <property type="entry name" value="P-loop containing nucleotide triphosphate hydrolases"/>
    <property type="match status" value="1"/>
</dbReference>
<reference evidence="1" key="2">
    <citation type="submission" date="2005-06" db="EMBL/GenBank/DDBJ databases">
        <title>Sequencing of the draft genome and assembly of Crocosphaera watsonii WH 8501.</title>
        <authorList>
            <consortium name="US DOE Joint Genome Institute (JGI-PGF)"/>
            <person name="Copeland A."/>
            <person name="Lucas S."/>
            <person name="Lapidus A."/>
            <person name="Barry K."/>
            <person name="Detter C."/>
            <person name="Glavina T."/>
            <person name="Hammon N."/>
            <person name="Israni S."/>
            <person name="Pitluck S."/>
            <person name="Richardson P."/>
        </authorList>
    </citation>
    <scope>NUCLEOTIDE SEQUENCE [LARGE SCALE GENOMIC DNA]</scope>
    <source>
        <strain evidence="1">WH 8501</strain>
    </source>
</reference>
<evidence type="ECO:0000313" key="1">
    <source>
        <dbReference type="EMBL" id="EAM53075.1"/>
    </source>
</evidence>
<reference evidence="1" key="1">
    <citation type="submission" date="2004-02" db="EMBL/GenBank/DDBJ databases">
        <authorList>
            <consortium name="DOE Joint Genome Institute"/>
        </authorList>
    </citation>
    <scope>NUCLEOTIDE SEQUENCE [LARGE SCALE GENOMIC DNA]</scope>
    <source>
        <strain evidence="1">WH 8501</strain>
    </source>
</reference>
<reference evidence="1" key="3">
    <citation type="submission" date="2016-12" db="EMBL/GenBank/DDBJ databases">
        <title>Annotation of the draft genome assembly of Crocosphaera watsonii WH 8501.</title>
        <authorList>
            <consortium name="US DOE Joint Genome Institute (JGI-ORNL)"/>
            <person name="Larimer F."/>
            <person name="Land M."/>
        </authorList>
    </citation>
    <scope>NUCLEOTIDE SEQUENCE</scope>
    <source>
        <strain evidence="1">WH 8501</strain>
    </source>
</reference>
<accession>Q4CA61</accession>
<dbReference type="Pfam" id="PF14516">
    <property type="entry name" value="AAA_35"/>
    <property type="match status" value="1"/>
</dbReference>
<proteinExistence type="predicted"/>
<evidence type="ECO:0000313" key="2">
    <source>
        <dbReference type="Proteomes" id="UP000003922"/>
    </source>
</evidence>
<dbReference type="SUPFAM" id="SSF52540">
    <property type="entry name" value="P-loop containing nucleoside triphosphate hydrolases"/>
    <property type="match status" value="1"/>
</dbReference>
<name>Q4CA61_CROWT</name>
<protein>
    <submittedName>
        <fullName evidence="1">WD-repeat containing protein</fullName>
    </submittedName>
</protein>
<gene>
    <name evidence="1" type="ORF">CwatDRAFT_6212</name>
</gene>
<dbReference type="AlphaFoldDB" id="Q4CA61"/>